<keyword evidence="2 6" id="KW-0732">Signal</keyword>
<accession>A0A511ZMP7</accession>
<dbReference type="PROSITE" id="PS51257">
    <property type="entry name" value="PROKAR_LIPOPROTEIN"/>
    <property type="match status" value="1"/>
</dbReference>
<protein>
    <submittedName>
        <fullName evidence="7">Putative ABC transporter extracellular-binding protein YurO</fullName>
    </submittedName>
</protein>
<evidence type="ECO:0000256" key="3">
    <source>
        <dbReference type="ARBA" id="ARBA00023136"/>
    </source>
</evidence>
<evidence type="ECO:0000256" key="6">
    <source>
        <dbReference type="SAM" id="SignalP"/>
    </source>
</evidence>
<dbReference type="PANTHER" id="PTHR43649">
    <property type="entry name" value="ARABINOSE-BINDING PROTEIN-RELATED"/>
    <property type="match status" value="1"/>
</dbReference>
<organism evidence="7 8">
    <name type="scientific">Oceanobacillus sojae</name>
    <dbReference type="NCBI Taxonomy" id="582851"/>
    <lineage>
        <taxon>Bacteria</taxon>
        <taxon>Bacillati</taxon>
        <taxon>Bacillota</taxon>
        <taxon>Bacilli</taxon>
        <taxon>Bacillales</taxon>
        <taxon>Bacillaceae</taxon>
        <taxon>Oceanobacillus</taxon>
    </lineage>
</organism>
<reference evidence="7 8" key="1">
    <citation type="submission" date="2019-07" db="EMBL/GenBank/DDBJ databases">
        <title>Whole genome shotgun sequence of Oceanobacillus sojae NBRC 105379.</title>
        <authorList>
            <person name="Hosoyama A."/>
            <person name="Uohara A."/>
            <person name="Ohji S."/>
            <person name="Ichikawa N."/>
        </authorList>
    </citation>
    <scope>NUCLEOTIDE SEQUENCE [LARGE SCALE GENOMIC DNA]</scope>
    <source>
        <strain evidence="7 8">NBRC 105379</strain>
    </source>
</reference>
<dbReference type="PANTHER" id="PTHR43649:SF33">
    <property type="entry name" value="POLYGALACTURONAN_RHAMNOGALACTURONAN-BINDING PROTEIN YTCQ"/>
    <property type="match status" value="1"/>
</dbReference>
<keyword evidence="5" id="KW-0449">Lipoprotein</keyword>
<dbReference type="InterPro" id="IPR050490">
    <property type="entry name" value="Bact_solute-bd_prot1"/>
</dbReference>
<evidence type="ECO:0000313" key="8">
    <source>
        <dbReference type="Proteomes" id="UP000321558"/>
    </source>
</evidence>
<evidence type="ECO:0000256" key="1">
    <source>
        <dbReference type="ARBA" id="ARBA00022475"/>
    </source>
</evidence>
<feature type="chain" id="PRO_5039495647" evidence="6">
    <location>
        <begin position="20"/>
        <end position="470"/>
    </location>
</feature>
<keyword evidence="8" id="KW-1185">Reference proteome</keyword>
<dbReference type="Gene3D" id="3.40.190.10">
    <property type="entry name" value="Periplasmic binding protein-like II"/>
    <property type="match status" value="1"/>
</dbReference>
<dbReference type="AlphaFoldDB" id="A0A511ZMP7"/>
<dbReference type="Pfam" id="PF01547">
    <property type="entry name" value="SBP_bac_1"/>
    <property type="match status" value="1"/>
</dbReference>
<name>A0A511ZMP7_9BACI</name>
<evidence type="ECO:0000256" key="5">
    <source>
        <dbReference type="ARBA" id="ARBA00023288"/>
    </source>
</evidence>
<comment type="caution">
    <text evidence="7">The sequence shown here is derived from an EMBL/GenBank/DDBJ whole genome shotgun (WGS) entry which is preliminary data.</text>
</comment>
<evidence type="ECO:0000313" key="7">
    <source>
        <dbReference type="EMBL" id="GEN88725.1"/>
    </source>
</evidence>
<sequence>MKRKLVVLLSAFLLLMILAACQSEEADGDRDEVTLELWNNLASGSTFFPKLIEEFEAENPDIKIELNNVNVESSDAEYQAAISDNSLPDMFITDAFSMNELVDLDLVHELNSVFPEEAQEEYTEGVFDEGNTRIGDNIYLFPIFKGGTYMMYYNKAVLDDLGIDTVPETWDELLAVGKEVYEKSDGNTEGLIFGGTSGWLVDAFVQLMATELSPESRMDYVNGEYSFNNEGNVETIEFLKEMLDEHALSQLTLETNSTVAREYFAVGRTAFLIDGNWTGQLLEDENEFSDWGVVQLPTKNPDGKQYGEFGVSSNDGMFVSNNTEHWDEVEKFLIFLRDNMYEELVNVGEATIAKEFDLVDGEAPFEQIEDIQDIFSTMSIQVPNPLAVNPEALDVQLEVLKNGPDSSPGEILMGYLTGQVSDLEGELEAYESAYNKAFDDALEAHESVTREVFQFPDWVPYEPYTEEDHQ</sequence>
<dbReference type="RefSeq" id="WP_147211630.1">
    <property type="nucleotide sequence ID" value="NZ_BJYM01000015.1"/>
</dbReference>
<gene>
    <name evidence="7" type="primary">yurO_3</name>
    <name evidence="7" type="ORF">OSO01_34640</name>
</gene>
<feature type="signal peptide" evidence="6">
    <location>
        <begin position="1"/>
        <end position="19"/>
    </location>
</feature>
<dbReference type="EMBL" id="BJYM01000015">
    <property type="protein sequence ID" value="GEN88725.1"/>
    <property type="molecule type" value="Genomic_DNA"/>
</dbReference>
<dbReference type="Proteomes" id="UP000321558">
    <property type="component" value="Unassembled WGS sequence"/>
</dbReference>
<dbReference type="SUPFAM" id="SSF53850">
    <property type="entry name" value="Periplasmic binding protein-like II"/>
    <property type="match status" value="1"/>
</dbReference>
<keyword evidence="1" id="KW-1003">Cell membrane</keyword>
<dbReference type="InterPro" id="IPR006059">
    <property type="entry name" value="SBP"/>
</dbReference>
<keyword evidence="4" id="KW-0564">Palmitate</keyword>
<evidence type="ECO:0000256" key="4">
    <source>
        <dbReference type="ARBA" id="ARBA00023139"/>
    </source>
</evidence>
<proteinExistence type="predicted"/>
<dbReference type="OrthoDB" id="9795467at2"/>
<keyword evidence="3" id="KW-0472">Membrane</keyword>
<evidence type="ECO:0000256" key="2">
    <source>
        <dbReference type="ARBA" id="ARBA00022729"/>
    </source>
</evidence>
<dbReference type="STRING" id="582851.GCA_900162665_01404"/>